<dbReference type="EMBL" id="JAJEPS010000001">
    <property type="protein sequence ID" value="MCC2124887.1"/>
    <property type="molecule type" value="Genomic_DNA"/>
</dbReference>
<dbReference type="RefSeq" id="WP_118768905.1">
    <property type="nucleotide sequence ID" value="NZ_JAJEPS010000001.1"/>
</dbReference>
<evidence type="ECO:0000259" key="2">
    <source>
        <dbReference type="Pfam" id="PF07331"/>
    </source>
</evidence>
<feature type="domain" description="DUF1468" evidence="2">
    <location>
        <begin position="12"/>
        <end position="140"/>
    </location>
</feature>
<name>A0AAE3A4R7_9FIRM</name>
<organism evidence="3 4">
    <name type="scientific">Hominiventricola filiformis</name>
    <dbReference type="NCBI Taxonomy" id="2885352"/>
    <lineage>
        <taxon>Bacteria</taxon>
        <taxon>Bacillati</taxon>
        <taxon>Bacillota</taxon>
        <taxon>Clostridia</taxon>
        <taxon>Lachnospirales</taxon>
        <taxon>Lachnospiraceae</taxon>
        <taxon>Hominiventricola</taxon>
    </lineage>
</organism>
<accession>A0AAE3A4R7</accession>
<dbReference type="Pfam" id="PF07331">
    <property type="entry name" value="TctB"/>
    <property type="match status" value="1"/>
</dbReference>
<gene>
    <name evidence="3" type="ORF">LKD36_01690</name>
</gene>
<feature type="transmembrane region" description="Helical" evidence="1">
    <location>
        <begin position="12"/>
        <end position="32"/>
    </location>
</feature>
<reference evidence="3 4" key="1">
    <citation type="submission" date="2021-10" db="EMBL/GenBank/DDBJ databases">
        <title>Anaerobic single-cell dispensing facilitates the cultivation of human gut bacteria.</title>
        <authorList>
            <person name="Afrizal A."/>
        </authorList>
    </citation>
    <scope>NUCLEOTIDE SEQUENCE [LARGE SCALE GENOMIC DNA]</scope>
    <source>
        <strain evidence="3 4">CLA-AA-H276</strain>
    </source>
</reference>
<dbReference type="InterPro" id="IPR009936">
    <property type="entry name" value="DUF1468"/>
</dbReference>
<protein>
    <submittedName>
        <fullName evidence="3">Tripartite tricarboxylate transporter TctB family protein</fullName>
    </submittedName>
</protein>
<dbReference type="AlphaFoldDB" id="A0AAE3A4R7"/>
<proteinExistence type="predicted"/>
<feature type="transmembrane region" description="Helical" evidence="1">
    <location>
        <begin position="74"/>
        <end position="107"/>
    </location>
</feature>
<keyword evidence="1" id="KW-0812">Transmembrane</keyword>
<feature type="transmembrane region" description="Helical" evidence="1">
    <location>
        <begin position="44"/>
        <end position="62"/>
    </location>
</feature>
<dbReference type="Proteomes" id="UP001198220">
    <property type="component" value="Unassembled WGS sequence"/>
</dbReference>
<sequence>MKKFGSKQLIPLAMALMGIVFAFIGFTQLGFWDKEPQPGFFPSIIAIVMVITSIAAFFQTLKEEDQPKYNKDELMVIAGGAAVIAGSFIVGMIPMIFLFVLFWLTVIEKGTPILHIVIIEAIVAVIVLGVFAGWLQVQFPWGLFENFM</sequence>
<keyword evidence="1" id="KW-0472">Membrane</keyword>
<keyword evidence="1" id="KW-1133">Transmembrane helix</keyword>
<evidence type="ECO:0000313" key="4">
    <source>
        <dbReference type="Proteomes" id="UP001198220"/>
    </source>
</evidence>
<feature type="transmembrane region" description="Helical" evidence="1">
    <location>
        <begin position="113"/>
        <end position="135"/>
    </location>
</feature>
<evidence type="ECO:0000256" key="1">
    <source>
        <dbReference type="SAM" id="Phobius"/>
    </source>
</evidence>
<keyword evidence="4" id="KW-1185">Reference proteome</keyword>
<evidence type="ECO:0000313" key="3">
    <source>
        <dbReference type="EMBL" id="MCC2124887.1"/>
    </source>
</evidence>
<comment type="caution">
    <text evidence="3">The sequence shown here is derived from an EMBL/GenBank/DDBJ whole genome shotgun (WGS) entry which is preliminary data.</text>
</comment>